<dbReference type="InterPro" id="IPR036167">
    <property type="entry name" value="tRNA_intron_Endo_cat-like_sf"/>
</dbReference>
<evidence type="ECO:0000256" key="2">
    <source>
        <dbReference type="ARBA" id="ARBA00022694"/>
    </source>
</evidence>
<evidence type="ECO:0000313" key="6">
    <source>
        <dbReference type="Proteomes" id="UP001451303"/>
    </source>
</evidence>
<dbReference type="EMBL" id="JAVLET010000002">
    <property type="protein sequence ID" value="KAL0473582.1"/>
    <property type="molecule type" value="Genomic_DNA"/>
</dbReference>
<feature type="compositionally biased region" description="Low complexity" evidence="3">
    <location>
        <begin position="19"/>
        <end position="35"/>
    </location>
</feature>
<keyword evidence="6" id="KW-1185">Reference proteome</keyword>
<evidence type="ECO:0000256" key="3">
    <source>
        <dbReference type="SAM" id="MobiDB-lite"/>
    </source>
</evidence>
<dbReference type="Gene3D" id="3.40.1350.10">
    <property type="match status" value="1"/>
</dbReference>
<reference evidence="5 6" key="1">
    <citation type="submission" date="2023-09" db="EMBL/GenBank/DDBJ databases">
        <title>Multi-omics analysis of a traditional fermented food reveals byproduct-associated fungal strains for waste-to-food upcycling.</title>
        <authorList>
            <consortium name="Lawrence Berkeley National Laboratory"/>
            <person name="Rekdal V.M."/>
            <person name="Villalobos-Escobedo J.M."/>
            <person name="Rodriguez-Valeron N."/>
            <person name="Garcia M.O."/>
            <person name="Vasquez D.P."/>
            <person name="Damayanti I."/>
            <person name="Sorensen P.M."/>
            <person name="Baidoo E.E."/>
            <person name="De Carvalho A.C."/>
            <person name="Riley R."/>
            <person name="Lipzen A."/>
            <person name="He G."/>
            <person name="Yan M."/>
            <person name="Haridas S."/>
            <person name="Daum C."/>
            <person name="Yoshinaga Y."/>
            <person name="Ng V."/>
            <person name="Grigoriev I.V."/>
            <person name="Munk R."/>
            <person name="Nuraida L."/>
            <person name="Wijaya C.H."/>
            <person name="Morales P.-C."/>
            <person name="Keasling J.D."/>
        </authorList>
    </citation>
    <scope>NUCLEOTIDE SEQUENCE [LARGE SCALE GENOMIC DNA]</scope>
    <source>
        <strain evidence="5 6">FGSC 2613</strain>
    </source>
</reference>
<feature type="region of interest" description="Disordered" evidence="3">
    <location>
        <begin position="1"/>
        <end position="35"/>
    </location>
</feature>
<protein>
    <submittedName>
        <fullName evidence="5">Sen15 domain-containing protein</fullName>
    </submittedName>
</protein>
<dbReference type="PANTHER" id="PTHR28518">
    <property type="entry name" value="TRNA-SPLICING ENDONUCLEASE SUBUNIT SEN15"/>
    <property type="match status" value="1"/>
</dbReference>
<dbReference type="SUPFAM" id="SSF53032">
    <property type="entry name" value="tRNA-intron endonuclease catalytic domain-like"/>
    <property type="match status" value="1"/>
</dbReference>
<dbReference type="Proteomes" id="UP001451303">
    <property type="component" value="Unassembled WGS sequence"/>
</dbReference>
<dbReference type="PANTHER" id="PTHR28518:SF1">
    <property type="entry name" value="TRNA-SPLICING ENDONUCLEASE SUBUNIT SEN15"/>
    <property type="match status" value="1"/>
</dbReference>
<evidence type="ECO:0000313" key="5">
    <source>
        <dbReference type="EMBL" id="KAL0473582.1"/>
    </source>
</evidence>
<proteinExistence type="inferred from homology"/>
<evidence type="ECO:0000256" key="1">
    <source>
        <dbReference type="ARBA" id="ARBA00006091"/>
    </source>
</evidence>
<feature type="domain" description="tRNA-splicing endonuclease subunit Sen15" evidence="4">
    <location>
        <begin position="58"/>
        <end position="199"/>
    </location>
</feature>
<name>A0ABR3DLS9_NEUIN</name>
<dbReference type="InterPro" id="IPR042777">
    <property type="entry name" value="Sen15_fungi"/>
</dbReference>
<dbReference type="InterPro" id="IPR011856">
    <property type="entry name" value="tRNA_endonuc-like_dom_sf"/>
</dbReference>
<accession>A0ABR3DLS9</accession>
<evidence type="ECO:0000259" key="4">
    <source>
        <dbReference type="Pfam" id="PF09631"/>
    </source>
</evidence>
<sequence length="199" mass="22554">MAIGSLLPGHQGKLLARPTSTRQQPSRSVSQSPQTQDCLTIVANMSADQHLQALTKVVLNNLENQHDWTQVQIHIQDNLPRPLIYGLPPKRLYVHPDEQIDIIKAEKQLNQRVPQEPELEWVLPLHLAEKWSISDFAAVFDAITAIPPGGESVNANEDAQWQLWRGPKRGKRILLATVQDDSTVTYYWMHNGLVKPRQN</sequence>
<organism evidence="5 6">
    <name type="scientific">Neurospora intermedia</name>
    <dbReference type="NCBI Taxonomy" id="5142"/>
    <lineage>
        <taxon>Eukaryota</taxon>
        <taxon>Fungi</taxon>
        <taxon>Dikarya</taxon>
        <taxon>Ascomycota</taxon>
        <taxon>Pezizomycotina</taxon>
        <taxon>Sordariomycetes</taxon>
        <taxon>Sordariomycetidae</taxon>
        <taxon>Sordariales</taxon>
        <taxon>Sordariaceae</taxon>
        <taxon>Neurospora</taxon>
    </lineage>
</organism>
<gene>
    <name evidence="5" type="ORF">QR685DRAFT_569625</name>
</gene>
<dbReference type="InterPro" id="IPR018593">
    <property type="entry name" value="tRNA-endonuc_su_Sen15"/>
</dbReference>
<dbReference type="Pfam" id="PF09631">
    <property type="entry name" value="Sen15"/>
    <property type="match status" value="1"/>
</dbReference>
<comment type="similarity">
    <text evidence="1">Belongs to the SEN15 family.</text>
</comment>
<comment type="caution">
    <text evidence="5">The sequence shown here is derived from an EMBL/GenBank/DDBJ whole genome shotgun (WGS) entry which is preliminary data.</text>
</comment>
<keyword evidence="2" id="KW-0819">tRNA processing</keyword>